<dbReference type="SUPFAM" id="SSF56112">
    <property type="entry name" value="Protein kinase-like (PK-like)"/>
    <property type="match status" value="1"/>
</dbReference>
<dbReference type="InterPro" id="IPR011009">
    <property type="entry name" value="Kinase-like_dom_sf"/>
</dbReference>
<accession>A0A6B2G1L7</accession>
<dbReference type="GO" id="GO:0005737">
    <property type="term" value="C:cytoplasm"/>
    <property type="evidence" value="ECO:0007669"/>
    <property type="project" value="TreeGrafter"/>
</dbReference>
<reference evidence="2" key="1">
    <citation type="submission" date="2018-11" db="EMBL/GenBank/DDBJ databases">
        <title>Myxobolus squamalis genome and transcriptome.</title>
        <authorList>
            <person name="Yahalomi D."/>
            <person name="Atkinson S.D."/>
            <person name="Neuhof M."/>
            <person name="Chang E.S."/>
            <person name="Philippe H."/>
            <person name="Cartwright P."/>
            <person name="Bartholomew J.L."/>
            <person name="Huchon D."/>
        </authorList>
    </citation>
    <scope>NUCLEOTIDE SEQUENCE</scope>
    <source>
        <strain evidence="2">71B08</strain>
        <tissue evidence="2">Whole</tissue>
    </source>
</reference>
<sequence length="152" mass="17311">MSLCIGVKTFIASTLPAGSCDDRGIPQISSSINLIGKFFKLTNFRHKNLCQYLDIIKGTRERIVIASEHYFKCLRDVDPEKIKKKIPSIMSDVLSGLEYLSMRNITHRNLSPNNIFLDSENNAKLGDYGLFYLSDCNCDVPFPIGYIFKHHF</sequence>
<keyword evidence="2" id="KW-0418">Kinase</keyword>
<dbReference type="InterPro" id="IPR000719">
    <property type="entry name" value="Prot_kinase_dom"/>
</dbReference>
<name>A0A6B2G1L7_MYXSQ</name>
<dbReference type="AlphaFoldDB" id="A0A6B2G1L7"/>
<dbReference type="Gene3D" id="1.10.510.10">
    <property type="entry name" value="Transferase(Phosphotransferase) domain 1"/>
    <property type="match status" value="1"/>
</dbReference>
<keyword evidence="2" id="KW-0808">Transferase</keyword>
<evidence type="ECO:0000313" key="2">
    <source>
        <dbReference type="EMBL" id="NDJ97497.1"/>
    </source>
</evidence>
<dbReference type="PROSITE" id="PS50011">
    <property type="entry name" value="PROTEIN_KINASE_DOM"/>
    <property type="match status" value="1"/>
</dbReference>
<feature type="domain" description="Protein kinase" evidence="1">
    <location>
        <begin position="1"/>
        <end position="152"/>
    </location>
</feature>
<organism evidence="2">
    <name type="scientific">Myxobolus squamalis</name>
    <name type="common">Myxosporean</name>
    <dbReference type="NCBI Taxonomy" id="59785"/>
    <lineage>
        <taxon>Eukaryota</taxon>
        <taxon>Metazoa</taxon>
        <taxon>Cnidaria</taxon>
        <taxon>Myxozoa</taxon>
        <taxon>Myxosporea</taxon>
        <taxon>Bivalvulida</taxon>
        <taxon>Platysporina</taxon>
        <taxon>Myxobolidae</taxon>
        <taxon>Myxobolus</taxon>
    </lineage>
</organism>
<protein>
    <submittedName>
        <fullName evidence="2">TBC domain-containing protein kinase-like protein (Trinotate prediction)</fullName>
    </submittedName>
</protein>
<dbReference type="GO" id="GO:0005524">
    <property type="term" value="F:ATP binding"/>
    <property type="evidence" value="ECO:0007669"/>
    <property type="project" value="InterPro"/>
</dbReference>
<evidence type="ECO:0000259" key="1">
    <source>
        <dbReference type="PROSITE" id="PS50011"/>
    </source>
</evidence>
<dbReference type="PANTHER" id="PTHR24361">
    <property type="entry name" value="MITOGEN-ACTIVATED KINASE KINASE KINASE"/>
    <property type="match status" value="1"/>
</dbReference>
<dbReference type="GO" id="GO:0004674">
    <property type="term" value="F:protein serine/threonine kinase activity"/>
    <property type="evidence" value="ECO:0007669"/>
    <property type="project" value="TreeGrafter"/>
</dbReference>
<dbReference type="InterPro" id="IPR053235">
    <property type="entry name" value="Ser_Thr_kinase"/>
</dbReference>
<dbReference type="Pfam" id="PF00069">
    <property type="entry name" value="Pkinase"/>
    <property type="match status" value="1"/>
</dbReference>
<proteinExistence type="predicted"/>
<dbReference type="EMBL" id="GHBR01002966">
    <property type="protein sequence ID" value="NDJ97497.1"/>
    <property type="molecule type" value="Transcribed_RNA"/>
</dbReference>